<dbReference type="InterPro" id="IPR009057">
    <property type="entry name" value="Homeodomain-like_sf"/>
</dbReference>
<dbReference type="SUPFAM" id="SSF46689">
    <property type="entry name" value="Homeodomain-like"/>
    <property type="match status" value="1"/>
</dbReference>
<sequence length="71" mass="7835">MTPNTSNDAGDAELSQEDHIQLAIAAYNNKSIPSLRQASKIFNVPFSTLQARNSGRRSVTECQQSQQRLTV</sequence>
<dbReference type="Pfam" id="PF05225">
    <property type="entry name" value="HTH_psq"/>
    <property type="match status" value="1"/>
</dbReference>
<dbReference type="InterPro" id="IPR007889">
    <property type="entry name" value="HTH_Psq"/>
</dbReference>
<gene>
    <name evidence="2" type="ORF">K469DRAFT_244541</name>
</gene>
<dbReference type="Proteomes" id="UP000800200">
    <property type="component" value="Unassembled WGS sequence"/>
</dbReference>
<evidence type="ECO:0000259" key="1">
    <source>
        <dbReference type="Pfam" id="PF05225"/>
    </source>
</evidence>
<organism evidence="2 3">
    <name type="scientific">Zopfia rhizophila CBS 207.26</name>
    <dbReference type="NCBI Taxonomy" id="1314779"/>
    <lineage>
        <taxon>Eukaryota</taxon>
        <taxon>Fungi</taxon>
        <taxon>Dikarya</taxon>
        <taxon>Ascomycota</taxon>
        <taxon>Pezizomycotina</taxon>
        <taxon>Dothideomycetes</taxon>
        <taxon>Dothideomycetes incertae sedis</taxon>
        <taxon>Zopfiaceae</taxon>
        <taxon>Zopfia</taxon>
    </lineage>
</organism>
<proteinExistence type="predicted"/>
<evidence type="ECO:0000313" key="2">
    <source>
        <dbReference type="EMBL" id="KAF2193835.1"/>
    </source>
</evidence>
<dbReference type="AlphaFoldDB" id="A0A6A6ERN9"/>
<dbReference type="OrthoDB" id="4207519at2759"/>
<dbReference type="Gene3D" id="1.10.10.60">
    <property type="entry name" value="Homeodomain-like"/>
    <property type="match status" value="1"/>
</dbReference>
<protein>
    <recommendedName>
        <fullName evidence="1">HTH psq-type domain-containing protein</fullName>
    </recommendedName>
</protein>
<dbReference type="GO" id="GO:0003677">
    <property type="term" value="F:DNA binding"/>
    <property type="evidence" value="ECO:0007669"/>
    <property type="project" value="InterPro"/>
</dbReference>
<name>A0A6A6ERN9_9PEZI</name>
<keyword evidence="3" id="KW-1185">Reference proteome</keyword>
<evidence type="ECO:0000313" key="3">
    <source>
        <dbReference type="Proteomes" id="UP000800200"/>
    </source>
</evidence>
<reference evidence="2" key="1">
    <citation type="journal article" date="2020" name="Stud. Mycol.">
        <title>101 Dothideomycetes genomes: a test case for predicting lifestyles and emergence of pathogens.</title>
        <authorList>
            <person name="Haridas S."/>
            <person name="Albert R."/>
            <person name="Binder M."/>
            <person name="Bloem J."/>
            <person name="Labutti K."/>
            <person name="Salamov A."/>
            <person name="Andreopoulos B."/>
            <person name="Baker S."/>
            <person name="Barry K."/>
            <person name="Bills G."/>
            <person name="Bluhm B."/>
            <person name="Cannon C."/>
            <person name="Castanera R."/>
            <person name="Culley D."/>
            <person name="Daum C."/>
            <person name="Ezra D."/>
            <person name="Gonzalez J."/>
            <person name="Henrissat B."/>
            <person name="Kuo A."/>
            <person name="Liang C."/>
            <person name="Lipzen A."/>
            <person name="Lutzoni F."/>
            <person name="Magnuson J."/>
            <person name="Mondo S."/>
            <person name="Nolan M."/>
            <person name="Ohm R."/>
            <person name="Pangilinan J."/>
            <person name="Park H.-J."/>
            <person name="Ramirez L."/>
            <person name="Alfaro M."/>
            <person name="Sun H."/>
            <person name="Tritt A."/>
            <person name="Yoshinaga Y."/>
            <person name="Zwiers L.-H."/>
            <person name="Turgeon B."/>
            <person name="Goodwin S."/>
            <person name="Spatafora J."/>
            <person name="Crous P."/>
            <person name="Grigoriev I."/>
        </authorList>
    </citation>
    <scope>NUCLEOTIDE SEQUENCE</scope>
    <source>
        <strain evidence="2">CBS 207.26</strain>
    </source>
</reference>
<dbReference type="EMBL" id="ML994613">
    <property type="protein sequence ID" value="KAF2193835.1"/>
    <property type="molecule type" value="Genomic_DNA"/>
</dbReference>
<feature type="domain" description="HTH psq-type" evidence="1">
    <location>
        <begin position="17"/>
        <end position="57"/>
    </location>
</feature>
<accession>A0A6A6ERN9</accession>